<sequence length="50" mass="5955">MEQAFPFKRIWDGKMSEDPCMDSSKKIRFDYEMNDLNELNTEAGEHSLIR</sequence>
<comment type="caution">
    <text evidence="1">The sequence shown here is derived from an EMBL/GenBank/DDBJ whole genome shotgun (WGS) entry which is preliminary data.</text>
</comment>
<organism evidence="1 2">
    <name type="scientific">Stephania yunnanensis</name>
    <dbReference type="NCBI Taxonomy" id="152371"/>
    <lineage>
        <taxon>Eukaryota</taxon>
        <taxon>Viridiplantae</taxon>
        <taxon>Streptophyta</taxon>
        <taxon>Embryophyta</taxon>
        <taxon>Tracheophyta</taxon>
        <taxon>Spermatophyta</taxon>
        <taxon>Magnoliopsida</taxon>
        <taxon>Ranunculales</taxon>
        <taxon>Menispermaceae</taxon>
        <taxon>Menispermoideae</taxon>
        <taxon>Cissampelideae</taxon>
        <taxon>Stephania</taxon>
    </lineage>
</organism>
<name>A0AAP0KGI9_9MAGN</name>
<accession>A0AAP0KGI9</accession>
<gene>
    <name evidence="1" type="ORF">Syun_010451</name>
</gene>
<evidence type="ECO:0000313" key="2">
    <source>
        <dbReference type="Proteomes" id="UP001420932"/>
    </source>
</evidence>
<keyword evidence="2" id="KW-1185">Reference proteome</keyword>
<dbReference type="EMBL" id="JBBNAF010000004">
    <property type="protein sequence ID" value="KAK9152142.1"/>
    <property type="molecule type" value="Genomic_DNA"/>
</dbReference>
<protein>
    <submittedName>
        <fullName evidence="1">Uncharacterized protein</fullName>
    </submittedName>
</protein>
<reference evidence="1 2" key="1">
    <citation type="submission" date="2024-01" db="EMBL/GenBank/DDBJ databases">
        <title>Genome assemblies of Stephania.</title>
        <authorList>
            <person name="Yang L."/>
        </authorList>
    </citation>
    <scope>NUCLEOTIDE SEQUENCE [LARGE SCALE GENOMIC DNA]</scope>
    <source>
        <strain evidence="1">YNDBR</strain>
        <tissue evidence="1">Leaf</tissue>
    </source>
</reference>
<proteinExistence type="predicted"/>
<dbReference type="Proteomes" id="UP001420932">
    <property type="component" value="Unassembled WGS sequence"/>
</dbReference>
<evidence type="ECO:0000313" key="1">
    <source>
        <dbReference type="EMBL" id="KAK9152142.1"/>
    </source>
</evidence>
<dbReference type="AlphaFoldDB" id="A0AAP0KGI9"/>